<proteinExistence type="predicted"/>
<evidence type="ECO:0000313" key="3">
    <source>
        <dbReference type="EMBL" id="MVA76167.1"/>
    </source>
</evidence>
<feature type="domain" description="GNAT-like C-terminal" evidence="2">
    <location>
        <begin position="158"/>
        <end position="305"/>
    </location>
</feature>
<accession>A0A6A9UXT0</accession>
<dbReference type="InterPro" id="IPR041273">
    <property type="entry name" value="NAT_N"/>
</dbReference>
<dbReference type="Proteomes" id="UP000435304">
    <property type="component" value="Unassembled WGS sequence"/>
</dbReference>
<evidence type="ECO:0000259" key="2">
    <source>
        <dbReference type="Pfam" id="PF18164"/>
    </source>
</evidence>
<evidence type="ECO:0000313" key="4">
    <source>
        <dbReference type="Proteomes" id="UP000435304"/>
    </source>
</evidence>
<sequence>MTVLPSDLTERLQPWTSPDRLAALLGFRPDDAADTAILVEEVLADPEASARVAGLVSGLRAGVGRFADGGDSVFAGPEGTDHHSRALGHRVQGGLALLALTATAPDVVAFSAGHGIEEEQSWRSLSDLGQQVWVHRRTYGEFGLHTQGWLTTAWSGALHWVGRLQANLIPMTDDDGGRLPGRWQLSVHIPESGPLTPAAVDESLAGLEELFARHHPGYPAERLHCSSWLLDPTLARELPGSNLAAFQQRWQLTGRSSPGDADALFFTFRTRGDVDLDRLPTDTRLQRLVVGRIRDGSGWVTAEGTAPLPSGGAR</sequence>
<dbReference type="Pfam" id="PF18164">
    <property type="entry name" value="GNAT_C"/>
    <property type="match status" value="1"/>
</dbReference>
<keyword evidence="4" id="KW-1185">Reference proteome</keyword>
<feature type="domain" description="N-acyltransferase N-terminal" evidence="1">
    <location>
        <begin position="20"/>
        <end position="156"/>
    </location>
</feature>
<name>A0A6A9UXT0_9ACTN</name>
<gene>
    <name evidence="3" type="ORF">GC722_09040</name>
</gene>
<dbReference type="RefSeq" id="WP_156609583.1">
    <property type="nucleotide sequence ID" value="NZ_WPCU01000005.1"/>
</dbReference>
<evidence type="ECO:0008006" key="5">
    <source>
        <dbReference type="Google" id="ProtNLM"/>
    </source>
</evidence>
<dbReference type="AlphaFoldDB" id="A0A6A9UXT0"/>
<protein>
    <recommendedName>
        <fullName evidence="5">DUF5596 domain-containing protein</fullName>
    </recommendedName>
</protein>
<organism evidence="3 4">
    <name type="scientific">Auraticoccus cholistanensis</name>
    <dbReference type="NCBI Taxonomy" id="2656650"/>
    <lineage>
        <taxon>Bacteria</taxon>
        <taxon>Bacillati</taxon>
        <taxon>Actinomycetota</taxon>
        <taxon>Actinomycetes</taxon>
        <taxon>Propionibacteriales</taxon>
        <taxon>Propionibacteriaceae</taxon>
        <taxon>Auraticoccus</taxon>
    </lineage>
</organism>
<comment type="caution">
    <text evidence="3">The sequence shown here is derived from an EMBL/GenBank/DDBJ whole genome shotgun (WGS) entry which is preliminary data.</text>
</comment>
<dbReference type="EMBL" id="WPCU01000005">
    <property type="protein sequence ID" value="MVA76167.1"/>
    <property type="molecule type" value="Genomic_DNA"/>
</dbReference>
<dbReference type="InterPro" id="IPR041644">
    <property type="entry name" value="GNAT_C"/>
</dbReference>
<reference evidence="3 4" key="1">
    <citation type="submission" date="2019-12" db="EMBL/GenBank/DDBJ databases">
        <title>Auraticoccus cholistani sp. nov., an actinomycete isolated from soil of Cholistan desert.</title>
        <authorList>
            <person name="Cheema M.T."/>
        </authorList>
    </citation>
    <scope>NUCLEOTIDE SEQUENCE [LARGE SCALE GENOMIC DNA]</scope>
    <source>
        <strain evidence="3 4">F435</strain>
    </source>
</reference>
<dbReference type="Pfam" id="PF18082">
    <property type="entry name" value="NAT_N"/>
    <property type="match status" value="1"/>
</dbReference>
<dbReference type="Gene3D" id="3.40.630.120">
    <property type="match status" value="1"/>
</dbReference>
<evidence type="ECO:0000259" key="1">
    <source>
        <dbReference type="Pfam" id="PF18082"/>
    </source>
</evidence>